<organism evidence="1 2">
    <name type="scientific">Adhaeribacter rhizoryzae</name>
    <dbReference type="NCBI Taxonomy" id="2607907"/>
    <lineage>
        <taxon>Bacteria</taxon>
        <taxon>Pseudomonadati</taxon>
        <taxon>Bacteroidota</taxon>
        <taxon>Cytophagia</taxon>
        <taxon>Cytophagales</taxon>
        <taxon>Hymenobacteraceae</taxon>
        <taxon>Adhaeribacter</taxon>
    </lineage>
</organism>
<evidence type="ECO:0000313" key="2">
    <source>
        <dbReference type="Proteomes" id="UP000323426"/>
    </source>
</evidence>
<dbReference type="SUPFAM" id="SSF142906">
    <property type="entry name" value="YjbR-like"/>
    <property type="match status" value="1"/>
</dbReference>
<dbReference type="EMBL" id="VWSF01000008">
    <property type="protein sequence ID" value="KAA5545679.1"/>
    <property type="molecule type" value="Genomic_DNA"/>
</dbReference>
<comment type="caution">
    <text evidence="1">The sequence shown here is derived from an EMBL/GenBank/DDBJ whole genome shotgun (WGS) entry which is preliminary data.</text>
</comment>
<proteinExistence type="predicted"/>
<dbReference type="Gene3D" id="3.90.1150.30">
    <property type="match status" value="1"/>
</dbReference>
<protein>
    <recommendedName>
        <fullName evidence="3">MmcQ/YjbR family DNA-binding protein</fullName>
    </recommendedName>
</protein>
<dbReference type="Pfam" id="PF04237">
    <property type="entry name" value="YjbR"/>
    <property type="match status" value="1"/>
</dbReference>
<dbReference type="PANTHER" id="PTHR35145:SF1">
    <property type="entry name" value="CYTOPLASMIC PROTEIN"/>
    <property type="match status" value="1"/>
</dbReference>
<reference evidence="1 2" key="1">
    <citation type="submission" date="2019-09" db="EMBL/GenBank/DDBJ databases">
        <title>Genome sequence and assembly of Adhaeribacter sp.</title>
        <authorList>
            <person name="Chhetri G."/>
        </authorList>
    </citation>
    <scope>NUCLEOTIDE SEQUENCE [LARGE SCALE GENOMIC DNA]</scope>
    <source>
        <strain evidence="1 2">DK36</strain>
    </source>
</reference>
<dbReference type="AlphaFoldDB" id="A0A5M6DHL5"/>
<dbReference type="Proteomes" id="UP000323426">
    <property type="component" value="Unassembled WGS sequence"/>
</dbReference>
<evidence type="ECO:0008006" key="3">
    <source>
        <dbReference type="Google" id="ProtNLM"/>
    </source>
</evidence>
<sequence length="117" mass="13347">MTIELIQNICQQLKGVTEDIKWDNHLCFNVGGKMFLVTAPDSTPATASFKVPDDIFEEVAAKEGFSPAAYLARYKWVYVDNINRLNAKEWEKYIKQSYNLVFAKLPAKVRKELSLAT</sequence>
<evidence type="ECO:0000313" key="1">
    <source>
        <dbReference type="EMBL" id="KAA5545679.1"/>
    </source>
</evidence>
<dbReference type="InterPro" id="IPR058532">
    <property type="entry name" value="YjbR/MT2646/Rv2570-like"/>
</dbReference>
<dbReference type="InterPro" id="IPR007351">
    <property type="entry name" value="YjbR"/>
</dbReference>
<dbReference type="InterPro" id="IPR038056">
    <property type="entry name" value="YjbR-like_sf"/>
</dbReference>
<dbReference type="PANTHER" id="PTHR35145">
    <property type="entry name" value="CYTOPLASMIC PROTEIN-RELATED"/>
    <property type="match status" value="1"/>
</dbReference>
<accession>A0A5M6DHL5</accession>
<dbReference type="RefSeq" id="WP_150088682.1">
    <property type="nucleotide sequence ID" value="NZ_VWSF01000008.1"/>
</dbReference>
<name>A0A5M6DHL5_9BACT</name>
<keyword evidence="2" id="KW-1185">Reference proteome</keyword>
<gene>
    <name evidence="1" type="ORF">F0145_12140</name>
</gene>